<evidence type="ECO:0000313" key="2">
    <source>
        <dbReference type="EMBL" id="GAA4294957.1"/>
    </source>
</evidence>
<keyword evidence="3" id="KW-1185">Reference proteome</keyword>
<sequence length="196" mass="21307">MLVGIEQLRRRQPSRRIGGHGHQHPLQPRAQRFDAGGVEDVGVEFDAQAQFVARHGLQCQRVVGGFAGGDVGDGQFADIQRRGGVDRVVLVDEQGVEELVVARDAVHLGKRQVLVFQRVVVVVPQLVEQVDGAGGRGDGRAHRDRVDQQADHRFRAGHVGRPAGHRGAEGDVMVAGQPHQQLRPRRLQHGIDGGVT</sequence>
<feature type="region of interest" description="Disordered" evidence="1">
    <location>
        <begin position="132"/>
        <end position="166"/>
    </location>
</feature>
<reference evidence="3" key="1">
    <citation type="journal article" date="2019" name="Int. J. Syst. Evol. Microbiol.">
        <title>The Global Catalogue of Microorganisms (GCM) 10K type strain sequencing project: providing services to taxonomists for standard genome sequencing and annotation.</title>
        <authorList>
            <consortium name="The Broad Institute Genomics Platform"/>
            <consortium name="The Broad Institute Genome Sequencing Center for Infectious Disease"/>
            <person name="Wu L."/>
            <person name="Ma J."/>
        </authorList>
    </citation>
    <scope>NUCLEOTIDE SEQUENCE [LARGE SCALE GENOMIC DNA]</scope>
    <source>
        <strain evidence="3">JCM 17782</strain>
    </source>
</reference>
<accession>A0ABP8F4J8</accession>
<dbReference type="Proteomes" id="UP001501417">
    <property type="component" value="Unassembled WGS sequence"/>
</dbReference>
<proteinExistence type="predicted"/>
<gene>
    <name evidence="2" type="ORF">GCM10023161_45040</name>
</gene>
<comment type="caution">
    <text evidence="2">The sequence shown here is derived from an EMBL/GenBank/DDBJ whole genome shotgun (WGS) entry which is preliminary data.</text>
</comment>
<name>A0ABP8F4J8_9MYCO</name>
<organism evidence="2 3">
    <name type="scientific">Mycobacterium paraffinicum</name>
    <dbReference type="NCBI Taxonomy" id="53378"/>
    <lineage>
        <taxon>Bacteria</taxon>
        <taxon>Bacillati</taxon>
        <taxon>Actinomycetota</taxon>
        <taxon>Actinomycetes</taxon>
        <taxon>Mycobacteriales</taxon>
        <taxon>Mycobacteriaceae</taxon>
        <taxon>Mycobacterium</taxon>
    </lineage>
</organism>
<evidence type="ECO:0000313" key="3">
    <source>
        <dbReference type="Proteomes" id="UP001501417"/>
    </source>
</evidence>
<feature type="compositionally biased region" description="Basic and acidic residues" evidence="1">
    <location>
        <begin position="137"/>
        <end position="154"/>
    </location>
</feature>
<protein>
    <submittedName>
        <fullName evidence="2">Uncharacterized protein</fullName>
    </submittedName>
</protein>
<dbReference type="EMBL" id="BAABGF010000052">
    <property type="protein sequence ID" value="GAA4294957.1"/>
    <property type="molecule type" value="Genomic_DNA"/>
</dbReference>
<evidence type="ECO:0000256" key="1">
    <source>
        <dbReference type="SAM" id="MobiDB-lite"/>
    </source>
</evidence>